<evidence type="ECO:0000256" key="2">
    <source>
        <dbReference type="ARBA" id="ARBA00023125"/>
    </source>
</evidence>
<evidence type="ECO:0000256" key="3">
    <source>
        <dbReference type="ARBA" id="ARBA00023163"/>
    </source>
</evidence>
<evidence type="ECO:0000313" key="6">
    <source>
        <dbReference type="Proteomes" id="UP000307943"/>
    </source>
</evidence>
<dbReference type="InterPro" id="IPR036390">
    <property type="entry name" value="WH_DNA-bd_sf"/>
</dbReference>
<dbReference type="GO" id="GO:0003677">
    <property type="term" value="F:DNA binding"/>
    <property type="evidence" value="ECO:0007669"/>
    <property type="project" value="UniProtKB-KW"/>
</dbReference>
<accession>A0A5C4T7R6</accession>
<dbReference type="CDD" id="cd07377">
    <property type="entry name" value="WHTH_GntR"/>
    <property type="match status" value="1"/>
</dbReference>
<dbReference type="SMART" id="SM00345">
    <property type="entry name" value="HTH_GNTR"/>
    <property type="match status" value="1"/>
</dbReference>
<dbReference type="PROSITE" id="PS50949">
    <property type="entry name" value="HTH_GNTR"/>
    <property type="match status" value="1"/>
</dbReference>
<organism evidence="5 6">
    <name type="scientific">Paenibacillus hemerocallicola</name>
    <dbReference type="NCBI Taxonomy" id="1172614"/>
    <lineage>
        <taxon>Bacteria</taxon>
        <taxon>Bacillati</taxon>
        <taxon>Bacillota</taxon>
        <taxon>Bacilli</taxon>
        <taxon>Bacillales</taxon>
        <taxon>Paenibacillaceae</taxon>
        <taxon>Paenibacillus</taxon>
    </lineage>
</organism>
<dbReference type="EMBL" id="VDCQ01000022">
    <property type="protein sequence ID" value="TNJ65124.1"/>
    <property type="molecule type" value="Genomic_DNA"/>
</dbReference>
<name>A0A5C4T7R6_9BACL</name>
<keyword evidence="3" id="KW-0804">Transcription</keyword>
<feature type="domain" description="HTH gntR-type" evidence="4">
    <location>
        <begin position="17"/>
        <end position="85"/>
    </location>
</feature>
<evidence type="ECO:0000256" key="1">
    <source>
        <dbReference type="ARBA" id="ARBA00023015"/>
    </source>
</evidence>
<keyword evidence="6" id="KW-1185">Reference proteome</keyword>
<proteinExistence type="predicted"/>
<evidence type="ECO:0000313" key="5">
    <source>
        <dbReference type="EMBL" id="TNJ65124.1"/>
    </source>
</evidence>
<sequence length="135" mass="15243">MTGQEVGPLRFQIDFSQPLYEQILDQVRSAIAKGEIGLGDKMPSVRELAQELRMNPNTVMRAYQELERDGLTEKRRGQGTYVTSSPERVKQFRTALAAQYIEAFMAQMESLGLTWDDIEQYVNHKSAADKGGADQ</sequence>
<keyword evidence="1" id="KW-0805">Transcription regulation</keyword>
<keyword evidence="2" id="KW-0238">DNA-binding</keyword>
<dbReference type="AlphaFoldDB" id="A0A5C4T7R6"/>
<dbReference type="PANTHER" id="PTHR38445:SF9">
    <property type="entry name" value="HTH-TYPE TRANSCRIPTIONAL REPRESSOR YTRA"/>
    <property type="match status" value="1"/>
</dbReference>
<dbReference type="InterPro" id="IPR036388">
    <property type="entry name" value="WH-like_DNA-bd_sf"/>
</dbReference>
<comment type="caution">
    <text evidence="5">The sequence shown here is derived from an EMBL/GenBank/DDBJ whole genome shotgun (WGS) entry which is preliminary data.</text>
</comment>
<dbReference type="SUPFAM" id="SSF46785">
    <property type="entry name" value="Winged helix' DNA-binding domain"/>
    <property type="match status" value="1"/>
</dbReference>
<dbReference type="InterPro" id="IPR000524">
    <property type="entry name" value="Tscrpt_reg_HTH_GntR"/>
</dbReference>
<dbReference type="Gene3D" id="1.10.10.10">
    <property type="entry name" value="Winged helix-like DNA-binding domain superfamily/Winged helix DNA-binding domain"/>
    <property type="match status" value="1"/>
</dbReference>
<dbReference type="Pfam" id="PF00392">
    <property type="entry name" value="GntR"/>
    <property type="match status" value="1"/>
</dbReference>
<dbReference type="GO" id="GO:0003700">
    <property type="term" value="F:DNA-binding transcription factor activity"/>
    <property type="evidence" value="ECO:0007669"/>
    <property type="project" value="InterPro"/>
</dbReference>
<reference evidence="5 6" key="1">
    <citation type="submission" date="2019-05" db="EMBL/GenBank/DDBJ databases">
        <title>We sequenced the genome of Paenibacillus hemerocallicola KCTC 33185 for further insight into its adaptation and study the phylogeny of Paenibacillus.</title>
        <authorList>
            <person name="Narsing Rao M.P."/>
        </authorList>
    </citation>
    <scope>NUCLEOTIDE SEQUENCE [LARGE SCALE GENOMIC DNA]</scope>
    <source>
        <strain evidence="5 6">KCTC 33185</strain>
    </source>
</reference>
<dbReference type="PANTHER" id="PTHR38445">
    <property type="entry name" value="HTH-TYPE TRANSCRIPTIONAL REPRESSOR YTRA"/>
    <property type="match status" value="1"/>
</dbReference>
<gene>
    <name evidence="5" type="ORF">FE784_17225</name>
</gene>
<dbReference type="OrthoDB" id="362473at2"/>
<protein>
    <submittedName>
        <fullName evidence="5">GntR family transcriptional regulator</fullName>
    </submittedName>
</protein>
<dbReference type="Proteomes" id="UP000307943">
    <property type="component" value="Unassembled WGS sequence"/>
</dbReference>
<evidence type="ECO:0000259" key="4">
    <source>
        <dbReference type="PROSITE" id="PS50949"/>
    </source>
</evidence>
<dbReference type="RefSeq" id="WP_139603463.1">
    <property type="nucleotide sequence ID" value="NZ_VDCQ01000022.1"/>
</dbReference>